<feature type="compositionally biased region" description="Basic residues" evidence="1">
    <location>
        <begin position="502"/>
        <end position="517"/>
    </location>
</feature>
<feature type="compositionally biased region" description="Polar residues" evidence="1">
    <location>
        <begin position="215"/>
        <end position="226"/>
    </location>
</feature>
<protein>
    <submittedName>
        <fullName evidence="2">Uncharacterized protein</fullName>
    </submittedName>
</protein>
<feature type="compositionally biased region" description="Basic residues" evidence="1">
    <location>
        <begin position="372"/>
        <end position="392"/>
    </location>
</feature>
<reference evidence="2" key="1">
    <citation type="submission" date="2020-06" db="EMBL/GenBank/DDBJ databases">
        <authorList>
            <consortium name="Plant Systems Biology data submission"/>
        </authorList>
    </citation>
    <scope>NUCLEOTIDE SEQUENCE</scope>
    <source>
        <strain evidence="2">D6</strain>
    </source>
</reference>
<feature type="region of interest" description="Disordered" evidence="1">
    <location>
        <begin position="467"/>
        <end position="746"/>
    </location>
</feature>
<feature type="compositionally biased region" description="Polar residues" evidence="1">
    <location>
        <begin position="474"/>
        <end position="483"/>
    </location>
</feature>
<sequence>MSATREALSRSMANLDFDPEQGKRRARTNRSKRDMSASCSAFNFILDKDEMEQAAGTGKSGKRSTKSSSGKPSYSDLIMDATSKSHQYQQSGRNPTAVAEGEESDGEAAVENRRSSDTTNKSNESNNSSKKSTEETIRELVTASAERKPSRVIPTSNDFNNHQRPNNRTRGLARSKSSNSYSNLRSSRTNKDGGEPPSPPKTRRARKLSRDTNKPSRNNLHMSMTTDFPRPSEIDAEPTTKLSPRSKRAAKAKSTRDFSKSFAGFDDWNPHELNAEAVAVAAPRKGRRPVEKSSSKDQDEFAAFLEERNSENQNNNNNNNSFSNSSNNNPRLHNSFSGTFDNSLSELDLFNIAGEQEQPPREEEQEEEEKKIVKKKSSKSCHGKEKRSKRAKPQQSRHDRFAKSFSCFDLTPHDLVSTTSGSSSTDDAAAKSRRSSQKLDPTDFFANDDSNMDNVTVATAVATQKVSAEEFHKQQSNSWSAASMEQGEESPTEDNNNNNKAISKKSSRNRRDGHHRSSANSRQATSTSKGQRGLRRSKSEKERPNKTRSTSKTPEKQARGSSKGPAHNNNNNNNNNKSHRSASKDRGMTKRSSSKDTPRRSRHPSQGPMRRASQGMDPAEEKGLSRGVSRDSKEKRRRSTMGLVSNDVNEDVHNNDPAPAPERRMARRGSNPEEATTSSPPQRRAPRRTRSTDGCAMKPMRDRSTATAATVTEGRLGGRRGPRRTKSTDGGTTFVRRGSTGNFTSDVEHNLHKSLSKLPRDALPSHSFSGGDTIVSESTTSRSSGEGGKIKPTTRRKMPQRSKSSQDFGSSMTFTRRTTRERGDSTKEGRATKQHRSNSSKDILGRAERRAMAHKLLVD</sequence>
<comment type="caution">
    <text evidence="2">The sequence shown here is derived from an EMBL/GenBank/DDBJ whole genome shotgun (WGS) entry which is preliminary data.</text>
</comment>
<feature type="compositionally biased region" description="Basic and acidic residues" evidence="1">
    <location>
        <begin position="843"/>
        <end position="859"/>
    </location>
</feature>
<evidence type="ECO:0000256" key="1">
    <source>
        <dbReference type="SAM" id="MobiDB-lite"/>
    </source>
</evidence>
<feature type="compositionally biased region" description="Low complexity" evidence="1">
    <location>
        <begin position="174"/>
        <end position="187"/>
    </location>
</feature>
<gene>
    <name evidence="2" type="ORF">SEMRO_901_G217980.1</name>
</gene>
<feature type="region of interest" description="Disordered" evidence="1">
    <location>
        <begin position="53"/>
        <end position="452"/>
    </location>
</feature>
<feature type="compositionally biased region" description="Basic and acidic residues" evidence="1">
    <location>
        <begin position="582"/>
        <end position="599"/>
    </location>
</feature>
<dbReference type="AlphaFoldDB" id="A0A9N8ED29"/>
<feature type="compositionally biased region" description="Low complexity" evidence="1">
    <location>
        <begin position="117"/>
        <end position="130"/>
    </location>
</feature>
<feature type="compositionally biased region" description="Basic and acidic residues" evidence="1">
    <location>
        <begin position="619"/>
        <end position="634"/>
    </location>
</feature>
<keyword evidence="3" id="KW-1185">Reference proteome</keyword>
<accession>A0A9N8ED29</accession>
<feature type="compositionally biased region" description="Polar residues" evidence="1">
    <location>
        <begin position="153"/>
        <end position="164"/>
    </location>
</feature>
<evidence type="ECO:0000313" key="2">
    <source>
        <dbReference type="EMBL" id="CAB9518034.1"/>
    </source>
</evidence>
<feature type="compositionally biased region" description="Polar residues" evidence="1">
    <location>
        <begin position="82"/>
        <end position="94"/>
    </location>
</feature>
<proteinExistence type="predicted"/>
<feature type="compositionally biased region" description="Polar residues" evidence="1">
    <location>
        <begin position="330"/>
        <end position="345"/>
    </location>
</feature>
<dbReference type="EMBL" id="CAICTM010000899">
    <property type="protein sequence ID" value="CAB9518034.1"/>
    <property type="molecule type" value="Genomic_DNA"/>
</dbReference>
<feature type="region of interest" description="Disordered" evidence="1">
    <location>
        <begin position="1"/>
        <end position="37"/>
    </location>
</feature>
<feature type="compositionally biased region" description="Basic residues" evidence="1">
    <location>
        <begin position="244"/>
        <end position="253"/>
    </location>
</feature>
<feature type="compositionally biased region" description="Low complexity" evidence="1">
    <location>
        <begin position="417"/>
        <end position="427"/>
    </location>
</feature>
<feature type="compositionally biased region" description="Low complexity" evidence="1">
    <location>
        <begin position="66"/>
        <end position="75"/>
    </location>
</feature>
<organism evidence="2 3">
    <name type="scientific">Seminavis robusta</name>
    <dbReference type="NCBI Taxonomy" id="568900"/>
    <lineage>
        <taxon>Eukaryota</taxon>
        <taxon>Sar</taxon>
        <taxon>Stramenopiles</taxon>
        <taxon>Ochrophyta</taxon>
        <taxon>Bacillariophyta</taxon>
        <taxon>Bacillariophyceae</taxon>
        <taxon>Bacillariophycidae</taxon>
        <taxon>Naviculales</taxon>
        <taxon>Naviculaceae</taxon>
        <taxon>Seminavis</taxon>
    </lineage>
</organism>
<feature type="region of interest" description="Disordered" evidence="1">
    <location>
        <begin position="759"/>
        <end position="859"/>
    </location>
</feature>
<name>A0A9N8ED29_9STRA</name>
<feature type="compositionally biased region" description="Polar residues" evidence="1">
    <location>
        <begin position="801"/>
        <end position="816"/>
    </location>
</feature>
<feature type="compositionally biased region" description="Basic and acidic residues" evidence="1">
    <location>
        <begin position="818"/>
        <end position="831"/>
    </location>
</feature>
<feature type="compositionally biased region" description="Polar residues" evidence="1">
    <location>
        <begin position="518"/>
        <end position="530"/>
    </location>
</feature>
<feature type="compositionally biased region" description="Low complexity" evidence="1">
    <location>
        <begin position="311"/>
        <end position="329"/>
    </location>
</feature>
<feature type="compositionally biased region" description="Basic and acidic residues" evidence="1">
    <location>
        <begin position="288"/>
        <end position="310"/>
    </location>
</feature>
<evidence type="ECO:0000313" key="3">
    <source>
        <dbReference type="Proteomes" id="UP001153069"/>
    </source>
</evidence>
<dbReference type="Proteomes" id="UP001153069">
    <property type="component" value="Unassembled WGS sequence"/>
</dbReference>